<reference evidence="3" key="2">
    <citation type="submission" date="2015-01" db="EMBL/GenBank/DDBJ databases">
        <title>Evolutionary Origins and Diversification of the Mycorrhizal Mutualists.</title>
        <authorList>
            <consortium name="DOE Joint Genome Institute"/>
            <consortium name="Mycorrhizal Genomics Consortium"/>
            <person name="Kohler A."/>
            <person name="Kuo A."/>
            <person name="Nagy L.G."/>
            <person name="Floudas D."/>
            <person name="Copeland A."/>
            <person name="Barry K.W."/>
            <person name="Cichocki N."/>
            <person name="Veneault-Fourrey C."/>
            <person name="LaButti K."/>
            <person name="Lindquist E.A."/>
            <person name="Lipzen A."/>
            <person name="Lundell T."/>
            <person name="Morin E."/>
            <person name="Murat C."/>
            <person name="Riley R."/>
            <person name="Ohm R."/>
            <person name="Sun H."/>
            <person name="Tunlid A."/>
            <person name="Henrissat B."/>
            <person name="Grigoriev I.V."/>
            <person name="Hibbett D.S."/>
            <person name="Martin F."/>
        </authorList>
    </citation>
    <scope>NUCLEOTIDE SEQUENCE [LARGE SCALE GENOMIC DNA]</scope>
    <source>
        <strain evidence="3">MUT 4182</strain>
    </source>
</reference>
<dbReference type="HOGENOM" id="CLU_2639936_0_0_1"/>
<feature type="signal peptide" evidence="1">
    <location>
        <begin position="1"/>
        <end position="17"/>
    </location>
</feature>
<evidence type="ECO:0000313" key="2">
    <source>
        <dbReference type="EMBL" id="KIO27970.1"/>
    </source>
</evidence>
<keyword evidence="3" id="KW-1185">Reference proteome</keyword>
<organism evidence="2 3">
    <name type="scientific">Tulasnella calospora MUT 4182</name>
    <dbReference type="NCBI Taxonomy" id="1051891"/>
    <lineage>
        <taxon>Eukaryota</taxon>
        <taxon>Fungi</taxon>
        <taxon>Dikarya</taxon>
        <taxon>Basidiomycota</taxon>
        <taxon>Agaricomycotina</taxon>
        <taxon>Agaricomycetes</taxon>
        <taxon>Cantharellales</taxon>
        <taxon>Tulasnellaceae</taxon>
        <taxon>Tulasnella</taxon>
    </lineage>
</organism>
<accession>A0A0C3QBQ4</accession>
<reference evidence="2 3" key="1">
    <citation type="submission" date="2014-04" db="EMBL/GenBank/DDBJ databases">
        <authorList>
            <consortium name="DOE Joint Genome Institute"/>
            <person name="Kuo A."/>
            <person name="Girlanda M."/>
            <person name="Perotto S."/>
            <person name="Kohler A."/>
            <person name="Nagy L.G."/>
            <person name="Floudas D."/>
            <person name="Copeland A."/>
            <person name="Barry K.W."/>
            <person name="Cichocki N."/>
            <person name="Veneault-Fourrey C."/>
            <person name="LaButti K."/>
            <person name="Lindquist E.A."/>
            <person name="Lipzen A."/>
            <person name="Lundell T."/>
            <person name="Morin E."/>
            <person name="Murat C."/>
            <person name="Sun H."/>
            <person name="Tunlid A."/>
            <person name="Henrissat B."/>
            <person name="Grigoriev I.V."/>
            <person name="Hibbett D.S."/>
            <person name="Martin F."/>
            <person name="Nordberg H.P."/>
            <person name="Cantor M.N."/>
            <person name="Hua S.X."/>
        </authorList>
    </citation>
    <scope>NUCLEOTIDE SEQUENCE [LARGE SCALE GENOMIC DNA]</scope>
    <source>
        <strain evidence="2 3">MUT 4182</strain>
    </source>
</reference>
<evidence type="ECO:0000313" key="3">
    <source>
        <dbReference type="Proteomes" id="UP000054248"/>
    </source>
</evidence>
<name>A0A0C3QBQ4_9AGAM</name>
<gene>
    <name evidence="2" type="ORF">M407DRAFT_185273</name>
</gene>
<sequence length="77" mass="8598">MTLRFRLIMWVVLRVMGFNPSWPVKDSIGDWAQSVVKTGSSLVVAPSGVLAKSGLFHRLVSTIKALILSLFLRGWKK</sequence>
<evidence type="ECO:0000256" key="1">
    <source>
        <dbReference type="SAM" id="SignalP"/>
    </source>
</evidence>
<feature type="chain" id="PRO_5002168704" evidence="1">
    <location>
        <begin position="18"/>
        <end position="77"/>
    </location>
</feature>
<dbReference type="AlphaFoldDB" id="A0A0C3QBQ4"/>
<proteinExistence type="predicted"/>
<dbReference type="EMBL" id="KN823000">
    <property type="protein sequence ID" value="KIO27970.1"/>
    <property type="molecule type" value="Genomic_DNA"/>
</dbReference>
<keyword evidence="1" id="KW-0732">Signal</keyword>
<dbReference type="Proteomes" id="UP000054248">
    <property type="component" value="Unassembled WGS sequence"/>
</dbReference>
<protein>
    <submittedName>
        <fullName evidence="2">Uncharacterized protein</fullName>
    </submittedName>
</protein>